<dbReference type="Gene3D" id="3.90.1150.10">
    <property type="entry name" value="Aspartate Aminotransferase, domain 1"/>
    <property type="match status" value="1"/>
</dbReference>
<evidence type="ECO:0000313" key="5">
    <source>
        <dbReference type="EMBL" id="MTE27205.1"/>
    </source>
</evidence>
<sequence>MDKPIIPYGRQHIDQNDIDAVINTLTSDFLTQGPKVSEFEKKFAEYVGSKYAVAVSNATAGLHIAVMALGLKPGERVITTPITFAASANCVRYCDGEVWFADIDANTYTLSLESTKRLIESKPKGFFKGIIPVDFAGLPVDLEEFRNLANEHNLWIIEDACHAPGGYFTDTKGVKQMCGNGKYADIGIFSFHPVKHIACGEGGMVTTNNEALYNKLSKLRTHGITKDNMEENHGGWYYEMQELGYNYRLTDIQSALGITQLSKNDEGVLKRNEIANRYKEAFRDKIKYQSLPDQTYNAHHLFVIEVVDRKKLYDYLRTHNIFAQIHYIPVHTLPYYKEIGYGDANLRNSENYYSKCISLPMYPTLLEEEQTYVVDRILEFLEEHTK</sequence>
<evidence type="ECO:0000256" key="3">
    <source>
        <dbReference type="PIRSR" id="PIRSR000390-2"/>
    </source>
</evidence>
<dbReference type="Proteomes" id="UP000447545">
    <property type="component" value="Unassembled WGS sequence"/>
</dbReference>
<dbReference type="PANTHER" id="PTHR30244">
    <property type="entry name" value="TRANSAMINASE"/>
    <property type="match status" value="1"/>
</dbReference>
<dbReference type="InterPro" id="IPR015421">
    <property type="entry name" value="PyrdxlP-dep_Trfase_major"/>
</dbReference>
<dbReference type="GO" id="GO:0000271">
    <property type="term" value="P:polysaccharide biosynthetic process"/>
    <property type="evidence" value="ECO:0007669"/>
    <property type="project" value="TreeGrafter"/>
</dbReference>
<dbReference type="PIRSF" id="PIRSF000390">
    <property type="entry name" value="PLP_StrS"/>
    <property type="match status" value="1"/>
</dbReference>
<keyword evidence="5" id="KW-0032">Aminotransferase</keyword>
<dbReference type="EC" id="2.6.1.92" evidence="5"/>
<dbReference type="Pfam" id="PF01041">
    <property type="entry name" value="DegT_DnrJ_EryC1"/>
    <property type="match status" value="1"/>
</dbReference>
<dbReference type="InterPro" id="IPR000653">
    <property type="entry name" value="DegT/StrS_aminotransferase"/>
</dbReference>
<dbReference type="InterPro" id="IPR020026">
    <property type="entry name" value="PseC"/>
</dbReference>
<keyword evidence="5" id="KW-0808">Transferase</keyword>
<reference evidence="5 6" key="1">
    <citation type="submission" date="2019-11" db="EMBL/GenBank/DDBJ databases">
        <title>Winogradskyella ouciana sp. nov., isolated from the hadal seawater of the Mariana Trench.</title>
        <authorList>
            <person name="Liu R."/>
        </authorList>
    </citation>
    <scope>NUCLEOTIDE SEQUENCE [LARGE SCALE GENOMIC DNA]</scope>
    <source>
        <strain evidence="5 6">ZXX205</strain>
    </source>
</reference>
<dbReference type="NCBIfam" id="TIGR03588">
    <property type="entry name" value="PseC"/>
    <property type="match status" value="1"/>
</dbReference>
<comment type="caution">
    <text evidence="5">The sequence shown here is derived from an EMBL/GenBank/DDBJ whole genome shotgun (WGS) entry which is preliminary data.</text>
</comment>
<name>A0A7K1GDT9_9FLAO</name>
<dbReference type="AlphaFoldDB" id="A0A7K1GDT9"/>
<keyword evidence="6" id="KW-1185">Reference proteome</keyword>
<accession>A0A7K1GDT9</accession>
<dbReference type="GO" id="GO:0030170">
    <property type="term" value="F:pyridoxal phosphate binding"/>
    <property type="evidence" value="ECO:0007669"/>
    <property type="project" value="TreeGrafter"/>
</dbReference>
<dbReference type="GO" id="GO:0008483">
    <property type="term" value="F:transaminase activity"/>
    <property type="evidence" value="ECO:0007669"/>
    <property type="project" value="UniProtKB-KW"/>
</dbReference>
<evidence type="ECO:0000256" key="2">
    <source>
        <dbReference type="PIRSR" id="PIRSR000390-1"/>
    </source>
</evidence>
<dbReference type="EMBL" id="WJYA01000005">
    <property type="protein sequence ID" value="MTE27205.1"/>
    <property type="molecule type" value="Genomic_DNA"/>
</dbReference>
<dbReference type="InterPro" id="IPR015422">
    <property type="entry name" value="PyrdxlP-dep_Trfase_small"/>
</dbReference>
<keyword evidence="3 4" id="KW-0663">Pyridoxal phosphate</keyword>
<feature type="modified residue" description="N6-(pyridoxal phosphate)lysine" evidence="3">
    <location>
        <position position="195"/>
    </location>
</feature>
<feature type="active site" description="Proton acceptor" evidence="2">
    <location>
        <position position="195"/>
    </location>
</feature>
<dbReference type="InterPro" id="IPR015424">
    <property type="entry name" value="PyrdxlP-dep_Trfase"/>
</dbReference>
<proteinExistence type="inferred from homology"/>
<dbReference type="RefSeq" id="WP_155089218.1">
    <property type="nucleotide sequence ID" value="NZ_WJYA01000005.1"/>
</dbReference>
<evidence type="ECO:0000256" key="1">
    <source>
        <dbReference type="ARBA" id="ARBA00037999"/>
    </source>
</evidence>
<evidence type="ECO:0000313" key="6">
    <source>
        <dbReference type="Proteomes" id="UP000447545"/>
    </source>
</evidence>
<dbReference type="CDD" id="cd00616">
    <property type="entry name" value="AHBA_syn"/>
    <property type="match status" value="1"/>
</dbReference>
<dbReference type="Gene3D" id="3.40.640.10">
    <property type="entry name" value="Type I PLP-dependent aspartate aminotransferase-like (Major domain)"/>
    <property type="match status" value="1"/>
</dbReference>
<dbReference type="PANTHER" id="PTHR30244:SF34">
    <property type="entry name" value="DTDP-4-AMINO-4,6-DIDEOXYGALACTOSE TRANSAMINASE"/>
    <property type="match status" value="1"/>
</dbReference>
<comment type="similarity">
    <text evidence="1 4">Belongs to the DegT/DnrJ/EryC1 family.</text>
</comment>
<evidence type="ECO:0000256" key="4">
    <source>
        <dbReference type="RuleBase" id="RU004508"/>
    </source>
</evidence>
<organism evidence="5 6">
    <name type="scientific">Winogradskyella ouciana</name>
    <dbReference type="NCBI Taxonomy" id="2608631"/>
    <lineage>
        <taxon>Bacteria</taxon>
        <taxon>Pseudomonadati</taxon>
        <taxon>Bacteroidota</taxon>
        <taxon>Flavobacteriia</taxon>
        <taxon>Flavobacteriales</taxon>
        <taxon>Flavobacteriaceae</taxon>
        <taxon>Winogradskyella</taxon>
    </lineage>
</organism>
<gene>
    <name evidence="5" type="primary">pseC</name>
    <name evidence="5" type="ORF">F1003_09735</name>
</gene>
<protein>
    <submittedName>
        <fullName evidence="5">UDP-4-amino-4, 6-dideoxy-N-acetyl-beta-L-altrosamine transaminase</fullName>
        <ecNumber evidence="5">2.6.1.92</ecNumber>
    </submittedName>
</protein>
<dbReference type="SUPFAM" id="SSF53383">
    <property type="entry name" value="PLP-dependent transferases"/>
    <property type="match status" value="1"/>
</dbReference>